<comment type="caution">
    <text evidence="6">The sequence shown here is derived from an EMBL/GenBank/DDBJ whole genome shotgun (WGS) entry which is preliminary data.</text>
</comment>
<dbReference type="RefSeq" id="WP_244768044.1">
    <property type="nucleotide sequence ID" value="NZ_BSOP01000020.1"/>
</dbReference>
<dbReference type="PANTHER" id="PTHR42781">
    <property type="entry name" value="SPERMIDINE/PUTRESCINE IMPORT ATP-BINDING PROTEIN POTA"/>
    <property type="match status" value="1"/>
</dbReference>
<dbReference type="EMBL" id="BSOP01000020">
    <property type="protein sequence ID" value="GLR51715.1"/>
    <property type="molecule type" value="Genomic_DNA"/>
</dbReference>
<keyword evidence="7" id="KW-1185">Reference proteome</keyword>
<dbReference type="SUPFAM" id="SSF52540">
    <property type="entry name" value="P-loop containing nucleoside triphosphate hydrolases"/>
    <property type="match status" value="1"/>
</dbReference>
<dbReference type="InterPro" id="IPR013611">
    <property type="entry name" value="Transp-assoc_OB_typ2"/>
</dbReference>
<sequence length="356" mass="38404">MSPVNASGPFLRLSGLSLSFGAYKALHDLSLDIGEGEFFSLLGPSGCGKTTTLRLIAGFEAPDRGNIWLAGDDITTLPPNLRDTNTVFQSYALFPHMTVWENVAYPLRMKGVAKAEIATRVDDAIAKVNLGAFAERLPHEMSGGQRQRAALARAIVGRPKILLLDEPLGALDLKLREQMQHVLVDLQKSLGITFIYVTHDQGEALSMSDRIAVMSGGLIQQIGTPEEIYYRPANAFVADFIGKSNRISASPNPGDAASLRFGPVDIPRSRVAGRAQPSAVALRFEALDVQPEGRCDVTFDARIARVMFLGSVIEVVMESGGQMLTSHVPSRKGLALKVGDTVPAGLLFDDVVYLDD</sequence>
<accession>A0ABQ5ZFX3</accession>
<dbReference type="SUPFAM" id="SSF50331">
    <property type="entry name" value="MOP-like"/>
    <property type="match status" value="1"/>
</dbReference>
<dbReference type="PANTHER" id="PTHR42781:SF4">
    <property type="entry name" value="SPERMIDINE_PUTRESCINE IMPORT ATP-BINDING PROTEIN POTA"/>
    <property type="match status" value="1"/>
</dbReference>
<evidence type="ECO:0000256" key="4">
    <source>
        <dbReference type="ARBA" id="ARBA00022840"/>
    </source>
</evidence>
<keyword evidence="3" id="KW-0547">Nucleotide-binding</keyword>
<evidence type="ECO:0000259" key="5">
    <source>
        <dbReference type="PROSITE" id="PS50893"/>
    </source>
</evidence>
<evidence type="ECO:0000256" key="3">
    <source>
        <dbReference type="ARBA" id="ARBA00022741"/>
    </source>
</evidence>
<dbReference type="InterPro" id="IPR050093">
    <property type="entry name" value="ABC_SmlMolc_Importer"/>
</dbReference>
<dbReference type="PROSITE" id="PS50893">
    <property type="entry name" value="ABC_TRANSPORTER_2"/>
    <property type="match status" value="1"/>
</dbReference>
<dbReference type="Proteomes" id="UP001156702">
    <property type="component" value="Unassembled WGS sequence"/>
</dbReference>
<dbReference type="InterPro" id="IPR003593">
    <property type="entry name" value="AAA+_ATPase"/>
</dbReference>
<dbReference type="InterPro" id="IPR017871">
    <property type="entry name" value="ABC_transporter-like_CS"/>
</dbReference>
<protein>
    <submittedName>
        <fullName evidence="6">ABC transporter ATP-binding protein</fullName>
    </submittedName>
</protein>
<dbReference type="Pfam" id="PF08402">
    <property type="entry name" value="TOBE_2"/>
    <property type="match status" value="1"/>
</dbReference>
<feature type="domain" description="ABC transporter" evidence="5">
    <location>
        <begin position="11"/>
        <end position="241"/>
    </location>
</feature>
<proteinExistence type="inferred from homology"/>
<evidence type="ECO:0000256" key="1">
    <source>
        <dbReference type="ARBA" id="ARBA00005417"/>
    </source>
</evidence>
<evidence type="ECO:0000256" key="2">
    <source>
        <dbReference type="ARBA" id="ARBA00022448"/>
    </source>
</evidence>
<evidence type="ECO:0000313" key="7">
    <source>
        <dbReference type="Proteomes" id="UP001156702"/>
    </source>
</evidence>
<dbReference type="InterPro" id="IPR008995">
    <property type="entry name" value="Mo/tungstate-bd_C_term_dom"/>
</dbReference>
<keyword evidence="2" id="KW-0813">Transport</keyword>
<dbReference type="Gene3D" id="3.40.50.300">
    <property type="entry name" value="P-loop containing nucleotide triphosphate hydrolases"/>
    <property type="match status" value="1"/>
</dbReference>
<dbReference type="InterPro" id="IPR027417">
    <property type="entry name" value="P-loop_NTPase"/>
</dbReference>
<dbReference type="GO" id="GO:0005524">
    <property type="term" value="F:ATP binding"/>
    <property type="evidence" value="ECO:0007669"/>
    <property type="project" value="UniProtKB-KW"/>
</dbReference>
<organism evidence="6 7">
    <name type="scientific">Shinella yambaruensis</name>
    <dbReference type="NCBI Taxonomy" id="415996"/>
    <lineage>
        <taxon>Bacteria</taxon>
        <taxon>Pseudomonadati</taxon>
        <taxon>Pseudomonadota</taxon>
        <taxon>Alphaproteobacteria</taxon>
        <taxon>Hyphomicrobiales</taxon>
        <taxon>Rhizobiaceae</taxon>
        <taxon>Shinella</taxon>
    </lineage>
</organism>
<keyword evidence="4 6" id="KW-0067">ATP-binding</keyword>
<dbReference type="Pfam" id="PF00005">
    <property type="entry name" value="ABC_tran"/>
    <property type="match status" value="1"/>
</dbReference>
<comment type="similarity">
    <text evidence="1">Belongs to the ABC transporter superfamily.</text>
</comment>
<dbReference type="InterPro" id="IPR003439">
    <property type="entry name" value="ABC_transporter-like_ATP-bd"/>
</dbReference>
<dbReference type="PROSITE" id="PS00211">
    <property type="entry name" value="ABC_TRANSPORTER_1"/>
    <property type="match status" value="1"/>
</dbReference>
<evidence type="ECO:0000313" key="6">
    <source>
        <dbReference type="EMBL" id="GLR51715.1"/>
    </source>
</evidence>
<name>A0ABQ5ZFX3_9HYPH</name>
<gene>
    <name evidence="6" type="ORF">GCM10007923_29250</name>
</gene>
<reference evidence="7" key="1">
    <citation type="journal article" date="2019" name="Int. J. Syst. Evol. Microbiol.">
        <title>The Global Catalogue of Microorganisms (GCM) 10K type strain sequencing project: providing services to taxonomists for standard genome sequencing and annotation.</title>
        <authorList>
            <consortium name="The Broad Institute Genomics Platform"/>
            <consortium name="The Broad Institute Genome Sequencing Center for Infectious Disease"/>
            <person name="Wu L."/>
            <person name="Ma J."/>
        </authorList>
    </citation>
    <scope>NUCLEOTIDE SEQUENCE [LARGE SCALE GENOMIC DNA]</scope>
    <source>
        <strain evidence="7">NBRC 102122</strain>
    </source>
</reference>
<dbReference type="SMART" id="SM00382">
    <property type="entry name" value="AAA"/>
    <property type="match status" value="1"/>
</dbReference>